<name>A0A067RHJ7_ZOONE</name>
<gene>
    <name evidence="1" type="ORF">L798_05297</name>
</gene>
<dbReference type="EMBL" id="KK852463">
    <property type="protein sequence ID" value="KDR23336.1"/>
    <property type="molecule type" value="Genomic_DNA"/>
</dbReference>
<proteinExistence type="predicted"/>
<evidence type="ECO:0000313" key="1">
    <source>
        <dbReference type="EMBL" id="KDR23336.1"/>
    </source>
</evidence>
<dbReference type="AlphaFoldDB" id="A0A067RHJ7"/>
<dbReference type="Proteomes" id="UP000027135">
    <property type="component" value="Unassembled WGS sequence"/>
</dbReference>
<dbReference type="InParanoid" id="A0A067RHJ7"/>
<sequence>MIIAKPAHTIPRTLAEKLLGVPVYNGERSCFQRTPQANQMALERLRASSSVASVLASLKRPKGENLSSK</sequence>
<reference evidence="1 2" key="1">
    <citation type="journal article" date="2014" name="Nat. Commun.">
        <title>Molecular traces of alternative social organization in a termite genome.</title>
        <authorList>
            <person name="Terrapon N."/>
            <person name="Li C."/>
            <person name="Robertson H.M."/>
            <person name="Ji L."/>
            <person name="Meng X."/>
            <person name="Booth W."/>
            <person name="Chen Z."/>
            <person name="Childers C.P."/>
            <person name="Glastad K.M."/>
            <person name="Gokhale K."/>
            <person name="Gowin J."/>
            <person name="Gronenberg W."/>
            <person name="Hermansen R.A."/>
            <person name="Hu H."/>
            <person name="Hunt B.G."/>
            <person name="Huylmans A.K."/>
            <person name="Khalil S.M."/>
            <person name="Mitchell R.D."/>
            <person name="Munoz-Torres M.C."/>
            <person name="Mustard J.A."/>
            <person name="Pan H."/>
            <person name="Reese J.T."/>
            <person name="Scharf M.E."/>
            <person name="Sun F."/>
            <person name="Vogel H."/>
            <person name="Xiao J."/>
            <person name="Yang W."/>
            <person name="Yang Z."/>
            <person name="Yang Z."/>
            <person name="Zhou J."/>
            <person name="Zhu J."/>
            <person name="Brent C.S."/>
            <person name="Elsik C.G."/>
            <person name="Goodisman M.A."/>
            <person name="Liberles D.A."/>
            <person name="Roe R.M."/>
            <person name="Vargo E.L."/>
            <person name="Vilcinskas A."/>
            <person name="Wang J."/>
            <person name="Bornberg-Bauer E."/>
            <person name="Korb J."/>
            <person name="Zhang G."/>
            <person name="Liebig J."/>
        </authorList>
    </citation>
    <scope>NUCLEOTIDE SEQUENCE [LARGE SCALE GENOMIC DNA]</scope>
    <source>
        <tissue evidence="1">Whole organism</tissue>
    </source>
</reference>
<keyword evidence="2" id="KW-1185">Reference proteome</keyword>
<protein>
    <submittedName>
        <fullName evidence="1">Uncharacterized protein</fullName>
    </submittedName>
</protein>
<organism evidence="1 2">
    <name type="scientific">Zootermopsis nevadensis</name>
    <name type="common">Dampwood termite</name>
    <dbReference type="NCBI Taxonomy" id="136037"/>
    <lineage>
        <taxon>Eukaryota</taxon>
        <taxon>Metazoa</taxon>
        <taxon>Ecdysozoa</taxon>
        <taxon>Arthropoda</taxon>
        <taxon>Hexapoda</taxon>
        <taxon>Insecta</taxon>
        <taxon>Pterygota</taxon>
        <taxon>Neoptera</taxon>
        <taxon>Polyneoptera</taxon>
        <taxon>Dictyoptera</taxon>
        <taxon>Blattodea</taxon>
        <taxon>Blattoidea</taxon>
        <taxon>Termitoidae</taxon>
        <taxon>Termopsidae</taxon>
        <taxon>Zootermopsis</taxon>
    </lineage>
</organism>
<evidence type="ECO:0000313" key="2">
    <source>
        <dbReference type="Proteomes" id="UP000027135"/>
    </source>
</evidence>
<accession>A0A067RHJ7</accession>